<proteinExistence type="predicted"/>
<sequence>MADLKEIVRDDYRNLKTLNLLERAIVFQQGDSDANYFLFVVNEENELVVMFFNGDENGALEEISKDFKSYIEFYVDTKIKQ</sequence>
<protein>
    <submittedName>
        <fullName evidence="1">Uncharacterized protein</fullName>
    </submittedName>
</protein>
<name>A0A2P8GAQ9_9BACT</name>
<dbReference type="Proteomes" id="UP000240978">
    <property type="component" value="Unassembled WGS sequence"/>
</dbReference>
<dbReference type="SUPFAM" id="SSF160631">
    <property type="entry name" value="SMI1/KNR4-like"/>
    <property type="match status" value="1"/>
</dbReference>
<gene>
    <name evidence="1" type="ORF">CLV42_105397</name>
</gene>
<keyword evidence="2" id="KW-1185">Reference proteome</keyword>
<dbReference type="EMBL" id="PYGK01000005">
    <property type="protein sequence ID" value="PSL31034.1"/>
    <property type="molecule type" value="Genomic_DNA"/>
</dbReference>
<organism evidence="1 2">
    <name type="scientific">Chitinophaga ginsengisoli</name>
    <dbReference type="NCBI Taxonomy" id="363837"/>
    <lineage>
        <taxon>Bacteria</taxon>
        <taxon>Pseudomonadati</taxon>
        <taxon>Bacteroidota</taxon>
        <taxon>Chitinophagia</taxon>
        <taxon>Chitinophagales</taxon>
        <taxon>Chitinophagaceae</taxon>
        <taxon>Chitinophaga</taxon>
    </lineage>
</organism>
<comment type="caution">
    <text evidence="1">The sequence shown here is derived from an EMBL/GenBank/DDBJ whole genome shotgun (WGS) entry which is preliminary data.</text>
</comment>
<dbReference type="InterPro" id="IPR037883">
    <property type="entry name" value="Knr4/Smi1-like_sf"/>
</dbReference>
<dbReference type="RefSeq" id="WP_106602854.1">
    <property type="nucleotide sequence ID" value="NZ_PYGK01000005.1"/>
</dbReference>
<accession>A0A2P8GAQ9</accession>
<dbReference type="AlphaFoldDB" id="A0A2P8GAQ9"/>
<reference evidence="1 2" key="1">
    <citation type="submission" date="2018-03" db="EMBL/GenBank/DDBJ databases">
        <title>Genomic Encyclopedia of Archaeal and Bacterial Type Strains, Phase II (KMG-II): from individual species to whole genera.</title>
        <authorList>
            <person name="Goeker M."/>
        </authorList>
    </citation>
    <scope>NUCLEOTIDE SEQUENCE [LARGE SCALE GENOMIC DNA]</scope>
    <source>
        <strain evidence="1 2">DSM 18107</strain>
    </source>
</reference>
<evidence type="ECO:0000313" key="2">
    <source>
        <dbReference type="Proteomes" id="UP000240978"/>
    </source>
</evidence>
<evidence type="ECO:0000313" key="1">
    <source>
        <dbReference type="EMBL" id="PSL31034.1"/>
    </source>
</evidence>